<accession>A0A0A9HA98</accession>
<dbReference type="EMBL" id="GBRH01166115">
    <property type="protein sequence ID" value="JAE31781.1"/>
    <property type="molecule type" value="Transcribed_RNA"/>
</dbReference>
<protein>
    <submittedName>
        <fullName evidence="1">Uncharacterized protein</fullName>
    </submittedName>
</protein>
<evidence type="ECO:0000313" key="1">
    <source>
        <dbReference type="EMBL" id="JAE31781.1"/>
    </source>
</evidence>
<reference evidence="1" key="2">
    <citation type="journal article" date="2015" name="Data Brief">
        <title>Shoot transcriptome of the giant reed, Arundo donax.</title>
        <authorList>
            <person name="Barrero R.A."/>
            <person name="Guerrero F.D."/>
            <person name="Moolhuijzen P."/>
            <person name="Goolsby J.A."/>
            <person name="Tidwell J."/>
            <person name="Bellgard S.E."/>
            <person name="Bellgard M.I."/>
        </authorList>
    </citation>
    <scope>NUCLEOTIDE SEQUENCE</scope>
    <source>
        <tissue evidence="1">Shoot tissue taken approximately 20 cm above the soil surface</tissue>
    </source>
</reference>
<sequence>MYWVAHWHGTCRTLPVTPGFATAGWNRSCVRGMVMITGLVAQQLSGLFGTMPSEDWLTLPCLLQSFSSESDDGNPSTLKCYHLIHKVIGNWRRQIFVQNQS</sequence>
<proteinExistence type="predicted"/>
<dbReference type="AlphaFoldDB" id="A0A0A9HA98"/>
<name>A0A0A9HA98_ARUDO</name>
<reference evidence="1" key="1">
    <citation type="submission" date="2014-09" db="EMBL/GenBank/DDBJ databases">
        <authorList>
            <person name="Magalhaes I.L.F."/>
            <person name="Oliveira U."/>
            <person name="Santos F.R."/>
            <person name="Vidigal T.H.D.A."/>
            <person name="Brescovit A.D."/>
            <person name="Santos A.J."/>
        </authorList>
    </citation>
    <scope>NUCLEOTIDE SEQUENCE</scope>
    <source>
        <tissue evidence="1">Shoot tissue taken approximately 20 cm above the soil surface</tissue>
    </source>
</reference>
<organism evidence="1">
    <name type="scientific">Arundo donax</name>
    <name type="common">Giant reed</name>
    <name type="synonym">Donax arundinaceus</name>
    <dbReference type="NCBI Taxonomy" id="35708"/>
    <lineage>
        <taxon>Eukaryota</taxon>
        <taxon>Viridiplantae</taxon>
        <taxon>Streptophyta</taxon>
        <taxon>Embryophyta</taxon>
        <taxon>Tracheophyta</taxon>
        <taxon>Spermatophyta</taxon>
        <taxon>Magnoliopsida</taxon>
        <taxon>Liliopsida</taxon>
        <taxon>Poales</taxon>
        <taxon>Poaceae</taxon>
        <taxon>PACMAD clade</taxon>
        <taxon>Arundinoideae</taxon>
        <taxon>Arundineae</taxon>
        <taxon>Arundo</taxon>
    </lineage>
</organism>